<dbReference type="InterPro" id="IPR013098">
    <property type="entry name" value="Ig_I-set"/>
</dbReference>
<dbReference type="OrthoDB" id="10029006at2759"/>
<evidence type="ECO:0000256" key="1">
    <source>
        <dbReference type="ARBA" id="ARBA00004613"/>
    </source>
</evidence>
<dbReference type="SMART" id="SM00408">
    <property type="entry name" value="IGc2"/>
    <property type="match status" value="1"/>
</dbReference>
<evidence type="ECO:0000256" key="4">
    <source>
        <dbReference type="SAM" id="SignalP"/>
    </source>
</evidence>
<feature type="signal peptide" evidence="4">
    <location>
        <begin position="1"/>
        <end position="22"/>
    </location>
</feature>
<comment type="subcellular location">
    <subcellularLocation>
        <location evidence="1">Secreted</location>
    </subcellularLocation>
</comment>
<dbReference type="SUPFAM" id="SSF48726">
    <property type="entry name" value="Immunoglobulin"/>
    <property type="match status" value="1"/>
</dbReference>
<keyword evidence="3 4" id="KW-0732">Signal</keyword>
<dbReference type="CDD" id="cd00104">
    <property type="entry name" value="KAZAL_FS"/>
    <property type="match status" value="1"/>
</dbReference>
<dbReference type="PROSITE" id="PS51465">
    <property type="entry name" value="KAZAL_2"/>
    <property type="match status" value="1"/>
</dbReference>
<accession>A0A7M7HL60</accession>
<feature type="chain" id="PRO_5029846350" evidence="4">
    <location>
        <begin position="23"/>
        <end position="319"/>
    </location>
</feature>
<dbReference type="GO" id="GO:0005520">
    <property type="term" value="F:insulin-like growth factor binding"/>
    <property type="evidence" value="ECO:0007669"/>
    <property type="project" value="InterPro"/>
</dbReference>
<sequence length="319" mass="35648">MDFNIILCAILAIRLSFTIAHGSPSFKPDKDCEKYVSHHRDRVGNNTKCNCKCRRCPDIVDRCPYGTIQDTRDPCRCCDVCANGLGEYCDPDNGTFSEYEAFFSKLATRTGSDVEPMSFRWDPTKYHFGSCWGDMHCRPVKDLPWRSSDIRSMAVHAYLRSVETVCVCKNDEMVCGSDGVTYDNRCLMKKAEKDSKMVIKEVAPGMCKGAPILMMSPSDVVLRSGDRALLHCQFASQPVPKVDWRRKGSLLQSSTHPVIPGDDVRFVVHEHGGPEKFMVTTWLDIVDVSLDDAAMYECRGSNMYGTATGTASIFVKDGV</sequence>
<evidence type="ECO:0000256" key="2">
    <source>
        <dbReference type="ARBA" id="ARBA00022525"/>
    </source>
</evidence>
<dbReference type="SMART" id="SM00409">
    <property type="entry name" value="IG"/>
    <property type="match status" value="1"/>
</dbReference>
<dbReference type="KEGG" id="spu:105441033"/>
<reference evidence="7" key="2">
    <citation type="submission" date="2021-01" db="UniProtKB">
        <authorList>
            <consortium name="EnsemblMetazoa"/>
        </authorList>
    </citation>
    <scope>IDENTIFICATION</scope>
</reference>
<proteinExistence type="predicted"/>
<dbReference type="AlphaFoldDB" id="A0A7M7HL60"/>
<evidence type="ECO:0000259" key="6">
    <source>
        <dbReference type="PROSITE" id="PS51465"/>
    </source>
</evidence>
<dbReference type="SUPFAM" id="SSF100895">
    <property type="entry name" value="Kazal-type serine protease inhibitors"/>
    <property type="match status" value="1"/>
</dbReference>
<dbReference type="Pfam" id="PF07679">
    <property type="entry name" value="I-set"/>
    <property type="match status" value="1"/>
</dbReference>
<dbReference type="GO" id="GO:0001558">
    <property type="term" value="P:regulation of cell growth"/>
    <property type="evidence" value="ECO:0007669"/>
    <property type="project" value="InterPro"/>
</dbReference>
<dbReference type="Gene3D" id="3.30.60.30">
    <property type="match status" value="1"/>
</dbReference>
<feature type="domain" description="Ig-like" evidence="5">
    <location>
        <begin position="211"/>
        <end position="314"/>
    </location>
</feature>
<dbReference type="InParanoid" id="A0A7M7HL60"/>
<dbReference type="Pfam" id="PF00050">
    <property type="entry name" value="Kazal_1"/>
    <property type="match status" value="1"/>
</dbReference>
<dbReference type="InterPro" id="IPR036179">
    <property type="entry name" value="Ig-like_dom_sf"/>
</dbReference>
<keyword evidence="8" id="KW-1185">Reference proteome</keyword>
<organism evidence="7 8">
    <name type="scientific">Strongylocentrotus purpuratus</name>
    <name type="common">Purple sea urchin</name>
    <dbReference type="NCBI Taxonomy" id="7668"/>
    <lineage>
        <taxon>Eukaryota</taxon>
        <taxon>Metazoa</taxon>
        <taxon>Echinodermata</taxon>
        <taxon>Eleutherozoa</taxon>
        <taxon>Echinozoa</taxon>
        <taxon>Echinoidea</taxon>
        <taxon>Euechinoidea</taxon>
        <taxon>Echinacea</taxon>
        <taxon>Camarodonta</taxon>
        <taxon>Echinidea</taxon>
        <taxon>Strongylocentrotidae</taxon>
        <taxon>Strongylocentrotus</taxon>
    </lineage>
</organism>
<dbReference type="InterPro" id="IPR003598">
    <property type="entry name" value="Ig_sub2"/>
</dbReference>
<evidence type="ECO:0000256" key="3">
    <source>
        <dbReference type="ARBA" id="ARBA00022729"/>
    </source>
</evidence>
<feature type="domain" description="Kazal-like" evidence="6">
    <location>
        <begin position="160"/>
        <end position="209"/>
    </location>
</feature>
<dbReference type="InterPro" id="IPR002350">
    <property type="entry name" value="Kazal_dom"/>
</dbReference>
<dbReference type="InterPro" id="IPR011390">
    <property type="entry name" value="IGFBP_rP_mac25"/>
</dbReference>
<dbReference type="SMART" id="SM00280">
    <property type="entry name" value="KAZAL"/>
    <property type="match status" value="1"/>
</dbReference>
<dbReference type="PROSITE" id="PS50835">
    <property type="entry name" value="IG_LIKE"/>
    <property type="match status" value="1"/>
</dbReference>
<dbReference type="InterPro" id="IPR007110">
    <property type="entry name" value="Ig-like_dom"/>
</dbReference>
<dbReference type="FunCoup" id="A0A7M7HL60">
    <property type="interactions" value="932"/>
</dbReference>
<dbReference type="GO" id="GO:0005615">
    <property type="term" value="C:extracellular space"/>
    <property type="evidence" value="ECO:0000318"/>
    <property type="project" value="GO_Central"/>
</dbReference>
<dbReference type="Gene3D" id="4.10.40.20">
    <property type="match status" value="1"/>
</dbReference>
<dbReference type="PANTHER" id="PTHR14186">
    <property type="entry name" value="INSULIN-LIKE GROWTH FACTOR BINDING PROTEIN-RELATED"/>
    <property type="match status" value="1"/>
</dbReference>
<keyword evidence="2" id="KW-0964">Secreted</keyword>
<dbReference type="GO" id="GO:0009966">
    <property type="term" value="P:regulation of signal transduction"/>
    <property type="evidence" value="ECO:0000318"/>
    <property type="project" value="GO_Central"/>
</dbReference>
<name>A0A7M7HL60_STRPU</name>
<evidence type="ECO:0000313" key="7">
    <source>
        <dbReference type="EnsemblMetazoa" id="XP_011670052"/>
    </source>
</evidence>
<dbReference type="InterPro" id="IPR013783">
    <property type="entry name" value="Ig-like_fold"/>
</dbReference>
<evidence type="ECO:0000259" key="5">
    <source>
        <dbReference type="PROSITE" id="PS50835"/>
    </source>
</evidence>
<reference evidence="8" key="1">
    <citation type="submission" date="2015-02" db="EMBL/GenBank/DDBJ databases">
        <title>Genome sequencing for Strongylocentrotus purpuratus.</title>
        <authorList>
            <person name="Murali S."/>
            <person name="Liu Y."/>
            <person name="Vee V."/>
            <person name="English A."/>
            <person name="Wang M."/>
            <person name="Skinner E."/>
            <person name="Han Y."/>
            <person name="Muzny D.M."/>
            <person name="Worley K.C."/>
            <person name="Gibbs R.A."/>
        </authorList>
    </citation>
    <scope>NUCLEOTIDE SEQUENCE</scope>
</reference>
<dbReference type="OMA" id="WECGNGE"/>
<dbReference type="InterPro" id="IPR003599">
    <property type="entry name" value="Ig_sub"/>
</dbReference>
<dbReference type="Proteomes" id="UP000007110">
    <property type="component" value="Unassembled WGS sequence"/>
</dbReference>
<dbReference type="RefSeq" id="XP_011670052.2">
    <property type="nucleotide sequence ID" value="XM_011671750.2"/>
</dbReference>
<dbReference type="InterPro" id="IPR036058">
    <property type="entry name" value="Kazal_dom_sf"/>
</dbReference>
<evidence type="ECO:0000313" key="8">
    <source>
        <dbReference type="Proteomes" id="UP000007110"/>
    </source>
</evidence>
<dbReference type="EnsemblMetazoa" id="XM_011671750">
    <property type="protein sequence ID" value="XP_011670052"/>
    <property type="gene ID" value="LOC105441033"/>
</dbReference>
<dbReference type="GeneID" id="105441033"/>
<dbReference type="PANTHER" id="PTHR14186:SF19">
    <property type="entry name" value="INSULIN-LIKE GROWTH FACTOR-BINDING PROTEIN 7"/>
    <property type="match status" value="1"/>
</dbReference>
<dbReference type="Gene3D" id="2.60.40.10">
    <property type="entry name" value="Immunoglobulins"/>
    <property type="match status" value="1"/>
</dbReference>
<protein>
    <submittedName>
        <fullName evidence="7">Uncharacterized protein</fullName>
    </submittedName>
</protein>